<evidence type="ECO:0000313" key="2">
    <source>
        <dbReference type="Proteomes" id="UP001301769"/>
    </source>
</evidence>
<keyword evidence="2" id="KW-1185">Reference proteome</keyword>
<dbReference type="EMBL" id="MU858256">
    <property type="protein sequence ID" value="KAK4208148.1"/>
    <property type="molecule type" value="Genomic_DNA"/>
</dbReference>
<dbReference type="Proteomes" id="UP001301769">
    <property type="component" value="Unassembled WGS sequence"/>
</dbReference>
<reference evidence="1" key="1">
    <citation type="journal article" date="2023" name="Mol. Phylogenet. Evol.">
        <title>Genome-scale phylogeny and comparative genomics of the fungal order Sordariales.</title>
        <authorList>
            <person name="Hensen N."/>
            <person name="Bonometti L."/>
            <person name="Westerberg I."/>
            <person name="Brannstrom I.O."/>
            <person name="Guillou S."/>
            <person name="Cros-Aarteil S."/>
            <person name="Calhoun S."/>
            <person name="Haridas S."/>
            <person name="Kuo A."/>
            <person name="Mondo S."/>
            <person name="Pangilinan J."/>
            <person name="Riley R."/>
            <person name="LaButti K."/>
            <person name="Andreopoulos B."/>
            <person name="Lipzen A."/>
            <person name="Chen C."/>
            <person name="Yan M."/>
            <person name="Daum C."/>
            <person name="Ng V."/>
            <person name="Clum A."/>
            <person name="Steindorff A."/>
            <person name="Ohm R.A."/>
            <person name="Martin F."/>
            <person name="Silar P."/>
            <person name="Natvig D.O."/>
            <person name="Lalanne C."/>
            <person name="Gautier V."/>
            <person name="Ament-Velasquez S.L."/>
            <person name="Kruys A."/>
            <person name="Hutchinson M.I."/>
            <person name="Powell A.J."/>
            <person name="Barry K."/>
            <person name="Miller A.N."/>
            <person name="Grigoriev I.V."/>
            <person name="Debuchy R."/>
            <person name="Gladieux P."/>
            <person name="Hiltunen Thoren M."/>
            <person name="Johannesson H."/>
        </authorList>
    </citation>
    <scope>NUCLEOTIDE SEQUENCE</scope>
    <source>
        <strain evidence="1">PSN293</strain>
    </source>
</reference>
<sequence>MLPLCHTHPIRAELGMEAYSRSFFVNEWDRLKGNMPLSLPLLTFIDGFGLFSNTRRSLVGYYVTPANFTAHDRRRRYNTFPILFSPRGSNFNDVVDKLRVLLPLDKGNKVVIKGQEHLLCAFTLCFTEDMPQQSANSSCLQVL</sequence>
<dbReference type="AlphaFoldDB" id="A0AAN7B259"/>
<organism evidence="1 2">
    <name type="scientific">Rhypophila decipiens</name>
    <dbReference type="NCBI Taxonomy" id="261697"/>
    <lineage>
        <taxon>Eukaryota</taxon>
        <taxon>Fungi</taxon>
        <taxon>Dikarya</taxon>
        <taxon>Ascomycota</taxon>
        <taxon>Pezizomycotina</taxon>
        <taxon>Sordariomycetes</taxon>
        <taxon>Sordariomycetidae</taxon>
        <taxon>Sordariales</taxon>
        <taxon>Naviculisporaceae</taxon>
        <taxon>Rhypophila</taxon>
    </lineage>
</organism>
<proteinExistence type="predicted"/>
<protein>
    <submittedName>
        <fullName evidence="1">Uncharacterized protein</fullName>
    </submittedName>
</protein>
<name>A0AAN7B259_9PEZI</name>
<gene>
    <name evidence="1" type="ORF">QBC37DRAFT_297257</name>
</gene>
<comment type="caution">
    <text evidence="1">The sequence shown here is derived from an EMBL/GenBank/DDBJ whole genome shotgun (WGS) entry which is preliminary data.</text>
</comment>
<accession>A0AAN7B259</accession>
<evidence type="ECO:0000313" key="1">
    <source>
        <dbReference type="EMBL" id="KAK4208148.1"/>
    </source>
</evidence>
<reference evidence="1" key="2">
    <citation type="submission" date="2023-05" db="EMBL/GenBank/DDBJ databases">
        <authorList>
            <consortium name="Lawrence Berkeley National Laboratory"/>
            <person name="Steindorff A."/>
            <person name="Hensen N."/>
            <person name="Bonometti L."/>
            <person name="Westerberg I."/>
            <person name="Brannstrom I.O."/>
            <person name="Guillou S."/>
            <person name="Cros-Aarteil S."/>
            <person name="Calhoun S."/>
            <person name="Haridas S."/>
            <person name="Kuo A."/>
            <person name="Mondo S."/>
            <person name="Pangilinan J."/>
            <person name="Riley R."/>
            <person name="Labutti K."/>
            <person name="Andreopoulos B."/>
            <person name="Lipzen A."/>
            <person name="Chen C."/>
            <person name="Yanf M."/>
            <person name="Daum C."/>
            <person name="Ng V."/>
            <person name="Clum A."/>
            <person name="Ohm R."/>
            <person name="Martin F."/>
            <person name="Silar P."/>
            <person name="Natvig D."/>
            <person name="Lalanne C."/>
            <person name="Gautier V."/>
            <person name="Ament-Velasquez S.L."/>
            <person name="Kruys A."/>
            <person name="Hutchinson M.I."/>
            <person name="Powell A.J."/>
            <person name="Barry K."/>
            <person name="Miller A.N."/>
            <person name="Grigoriev I.V."/>
            <person name="Debuchy R."/>
            <person name="Gladieux P."/>
            <person name="Thoren M.H."/>
            <person name="Johannesson H."/>
        </authorList>
    </citation>
    <scope>NUCLEOTIDE SEQUENCE</scope>
    <source>
        <strain evidence="1">PSN293</strain>
    </source>
</reference>